<organism evidence="2 3">
    <name type="scientific">Microbacterium betulae</name>
    <dbReference type="NCBI Taxonomy" id="2981139"/>
    <lineage>
        <taxon>Bacteria</taxon>
        <taxon>Bacillati</taxon>
        <taxon>Actinomycetota</taxon>
        <taxon>Actinomycetes</taxon>
        <taxon>Micrococcales</taxon>
        <taxon>Microbacteriaceae</taxon>
        <taxon>Microbacterium</taxon>
    </lineage>
</organism>
<dbReference type="AlphaFoldDB" id="A0AA97I6P2"/>
<dbReference type="InterPro" id="IPR001853">
    <property type="entry name" value="DSBA-like_thioredoxin_dom"/>
</dbReference>
<dbReference type="GO" id="GO:0016491">
    <property type="term" value="F:oxidoreductase activity"/>
    <property type="evidence" value="ECO:0007669"/>
    <property type="project" value="InterPro"/>
</dbReference>
<proteinExistence type="predicted"/>
<dbReference type="Pfam" id="PF01323">
    <property type="entry name" value="DSBA"/>
    <property type="match status" value="1"/>
</dbReference>
<dbReference type="EMBL" id="CP118157">
    <property type="protein sequence ID" value="WOF22832.1"/>
    <property type="molecule type" value="Genomic_DNA"/>
</dbReference>
<dbReference type="InterPro" id="IPR036249">
    <property type="entry name" value="Thioredoxin-like_sf"/>
</dbReference>
<accession>A0AA97I6P2</accession>
<feature type="domain" description="DSBA-like thioredoxin" evidence="1">
    <location>
        <begin position="7"/>
        <end position="212"/>
    </location>
</feature>
<evidence type="ECO:0000313" key="2">
    <source>
        <dbReference type="EMBL" id="WOF22832.1"/>
    </source>
</evidence>
<dbReference type="PANTHER" id="PTHR13887:SF41">
    <property type="entry name" value="THIOREDOXIN SUPERFAMILY PROTEIN"/>
    <property type="match status" value="1"/>
</dbReference>
<name>A0AA97I6P2_9MICO</name>
<dbReference type="SUPFAM" id="SSF52833">
    <property type="entry name" value="Thioredoxin-like"/>
    <property type="match status" value="1"/>
</dbReference>
<evidence type="ECO:0000259" key="1">
    <source>
        <dbReference type="Pfam" id="PF01323"/>
    </source>
</evidence>
<protein>
    <submittedName>
        <fullName evidence="2">DsbA family oxidoreductase</fullName>
    </submittedName>
</protein>
<dbReference type="PANTHER" id="PTHR13887">
    <property type="entry name" value="GLUTATHIONE S-TRANSFERASE KAPPA"/>
    <property type="match status" value="1"/>
</dbReference>
<dbReference type="Proteomes" id="UP001305498">
    <property type="component" value="Chromosome"/>
</dbReference>
<evidence type="ECO:0000313" key="3">
    <source>
        <dbReference type="Proteomes" id="UP001305498"/>
    </source>
</evidence>
<dbReference type="Gene3D" id="3.40.30.10">
    <property type="entry name" value="Glutaredoxin"/>
    <property type="match status" value="1"/>
</dbReference>
<dbReference type="KEGG" id="mbet:N8K70_15780"/>
<keyword evidence="3" id="KW-1185">Reference proteome</keyword>
<dbReference type="RefSeq" id="WP_317139303.1">
    <property type="nucleotide sequence ID" value="NZ_CP118157.1"/>
</dbReference>
<reference evidence="2 3" key="1">
    <citation type="submission" date="2023-02" db="EMBL/GenBank/DDBJ databases">
        <title>Microbacterium betulae sp. nov., isolated from birch wood.</title>
        <authorList>
            <person name="Pasciak M."/>
            <person name="Pawlik K.J."/>
            <person name="Martynowski D."/>
            <person name="Laczmanski L."/>
            <person name="Ciekot J."/>
            <person name="Szponar B."/>
            <person name="Wojcik-Fatla A."/>
            <person name="Mackiewicz B."/>
            <person name="Farian E."/>
            <person name="Cholewa G."/>
            <person name="Cholewa A."/>
            <person name="Dutkiewicz J."/>
        </authorList>
    </citation>
    <scope>NUCLEOTIDE SEQUENCE [LARGE SCALE GENOMIC DNA]</scope>
    <source>
        <strain evidence="2 3">AB</strain>
    </source>
</reference>
<sequence length="224" mass="24667">MSEPIRIEVWSDVACPWCFIGKRRLEEGAERFANEHPGSEIEVVYRSFELSPDTPEDFAGTREEYLGGKHKGGSPERAAEMRAQMTAVAASLGLDYRMDDVKHRNTVRAHRLLQFARAEGRQLELVELLFSAQFERGLDLSDRDVLADLAEQAGLDRGKAADVLAGEQFLAEVREDEALAGRLGIGGVPFYVIDGRYGLSGAQAPDVFAGALERVAAERAQETV</sequence>
<gene>
    <name evidence="2" type="ORF">N8K70_15780</name>
</gene>
<dbReference type="CDD" id="cd03024">
    <property type="entry name" value="DsbA_FrnE"/>
    <property type="match status" value="1"/>
</dbReference>